<feature type="transmembrane region" description="Helical" evidence="1">
    <location>
        <begin position="442"/>
        <end position="461"/>
    </location>
</feature>
<proteinExistence type="inferred from homology"/>
<evidence type="ECO:0000256" key="2">
    <source>
        <dbReference type="SAM" id="SignalP"/>
    </source>
</evidence>
<feature type="transmembrane region" description="Helical" evidence="1">
    <location>
        <begin position="214"/>
        <end position="237"/>
    </location>
</feature>
<evidence type="ECO:0000256" key="1">
    <source>
        <dbReference type="RuleBase" id="RU367089"/>
    </source>
</evidence>
<dbReference type="PANTHER" id="PTHR12372">
    <property type="entry name" value="PECANEX"/>
    <property type="match status" value="1"/>
</dbReference>
<keyword evidence="2" id="KW-0732">Signal</keyword>
<evidence type="ECO:0000313" key="4">
    <source>
        <dbReference type="Proteomes" id="UP000281553"/>
    </source>
</evidence>
<reference evidence="3 4" key="1">
    <citation type="submission" date="2018-11" db="EMBL/GenBank/DDBJ databases">
        <authorList>
            <consortium name="Pathogen Informatics"/>
        </authorList>
    </citation>
    <scope>NUCLEOTIDE SEQUENCE [LARGE SCALE GENOMIC DNA]</scope>
</reference>
<feature type="chain" id="PRO_5017942260" description="Pecanex-like protein" evidence="2">
    <location>
        <begin position="17"/>
        <end position="555"/>
    </location>
</feature>
<feature type="transmembrane region" description="Helical" evidence="1">
    <location>
        <begin position="66"/>
        <end position="88"/>
    </location>
</feature>
<feature type="signal peptide" evidence="2">
    <location>
        <begin position="1"/>
        <end position="16"/>
    </location>
</feature>
<feature type="transmembrane region" description="Helical" evidence="1">
    <location>
        <begin position="473"/>
        <end position="489"/>
    </location>
</feature>
<comment type="caution">
    <text evidence="1">Lacks conserved residue(s) required for the propagation of feature annotation.</text>
</comment>
<keyword evidence="1" id="KW-1133">Transmembrane helix</keyword>
<accession>A0A3P7L727</accession>
<organism evidence="3 4">
    <name type="scientific">Dibothriocephalus latus</name>
    <name type="common">Fish tapeworm</name>
    <name type="synonym">Diphyllobothrium latum</name>
    <dbReference type="NCBI Taxonomy" id="60516"/>
    <lineage>
        <taxon>Eukaryota</taxon>
        <taxon>Metazoa</taxon>
        <taxon>Spiralia</taxon>
        <taxon>Lophotrochozoa</taxon>
        <taxon>Platyhelminthes</taxon>
        <taxon>Cestoda</taxon>
        <taxon>Eucestoda</taxon>
        <taxon>Diphyllobothriidea</taxon>
        <taxon>Diphyllobothriidae</taxon>
        <taxon>Dibothriocephalus</taxon>
    </lineage>
</organism>
<comment type="subcellular location">
    <subcellularLocation>
        <location evidence="1">Membrane</location>
        <topology evidence="1">Multi-pass membrane protein</topology>
    </subcellularLocation>
</comment>
<comment type="similarity">
    <text evidence="1">Belongs to the pecanex family.</text>
</comment>
<dbReference type="OrthoDB" id="6287660at2759"/>
<feature type="transmembrane region" description="Helical" evidence="1">
    <location>
        <begin position="168"/>
        <end position="194"/>
    </location>
</feature>
<keyword evidence="1" id="KW-0472">Membrane</keyword>
<dbReference type="PANTHER" id="PTHR12372:SF7">
    <property type="entry name" value="PROTEIN PECANEX"/>
    <property type="match status" value="1"/>
</dbReference>
<dbReference type="GO" id="GO:0016020">
    <property type="term" value="C:membrane"/>
    <property type="evidence" value="ECO:0007669"/>
    <property type="project" value="UniProtKB-SubCell"/>
</dbReference>
<sequence>MLEALLTLLLSGLVAAIGSCLLSSGAFRNFSLFCCCCVMAGCHFSLIKSVQPDPASPRHGFNHLIVFSRSFLFCLLGGIFVGIFVVTVPNSFLSSSWSREGTTWPLVDGRMIVPTADLCGPKFFFGPVSDAVVTVADSTDYLQVEKLTLYGFTLNPIQLACGFKDFCAFLLLAFPLVFVVGLVPQLNTMLIYLLEQVEIHVFGGTGTANLGSALFSIFRSIFVAILGFGLCYSGAIRKNPQDIFFSLFWGLYLALCFLLARLPNNAVIYWMMSDSSINSDKSSCKPLNTRSSLASRVSASIRSLFVFKPEERQQSMQRRQSHHQRHHRSAGEIDSFLSSVNNLDLSRKSVDLLHCDDGGGRGSKDNEFAAGSLTAVGLALRRSQPTVPEQEETAFSLTFGAEANGACGDGSSGPVTVETSDANDPLWTRVVSTMLVRQRNDFVVFFVWAILGFAVHVSTFFTVPSLQPSLPKVLIWVAIVWGFSLHYFWPQLRKPYPWLIFARPACVPIPDGGLASYEIASYWCHWLEKYFIVPAVTLSTSTQALPTLINKFGTL</sequence>
<evidence type="ECO:0000313" key="3">
    <source>
        <dbReference type="EMBL" id="VDN09210.1"/>
    </source>
</evidence>
<dbReference type="GO" id="GO:0007029">
    <property type="term" value="P:endoplasmic reticulum organization"/>
    <property type="evidence" value="ECO:0007669"/>
    <property type="project" value="TreeGrafter"/>
</dbReference>
<feature type="transmembrane region" description="Helical" evidence="1">
    <location>
        <begin position="243"/>
        <end position="262"/>
    </location>
</feature>
<keyword evidence="4" id="KW-1185">Reference proteome</keyword>
<dbReference type="GO" id="GO:0005783">
    <property type="term" value="C:endoplasmic reticulum"/>
    <property type="evidence" value="ECO:0007669"/>
    <property type="project" value="TreeGrafter"/>
</dbReference>
<dbReference type="AlphaFoldDB" id="A0A3P7L727"/>
<gene>
    <name evidence="3" type="ORF">DILT_LOCUS5041</name>
</gene>
<dbReference type="EMBL" id="UYRU01046619">
    <property type="protein sequence ID" value="VDN09210.1"/>
    <property type="molecule type" value="Genomic_DNA"/>
</dbReference>
<keyword evidence="1" id="KW-0812">Transmembrane</keyword>
<dbReference type="InterPro" id="IPR039797">
    <property type="entry name" value="Pecanex"/>
</dbReference>
<protein>
    <recommendedName>
        <fullName evidence="1">Pecanex-like protein</fullName>
    </recommendedName>
</protein>
<name>A0A3P7L727_DIBLA</name>
<dbReference type="Proteomes" id="UP000281553">
    <property type="component" value="Unassembled WGS sequence"/>
</dbReference>